<organism evidence="2 3">
    <name type="scientific">Parvularcula bermudensis (strain ATCC BAA-594 / HTCC2503 / KCTC 12087)</name>
    <dbReference type="NCBI Taxonomy" id="314260"/>
    <lineage>
        <taxon>Bacteria</taxon>
        <taxon>Pseudomonadati</taxon>
        <taxon>Pseudomonadota</taxon>
        <taxon>Alphaproteobacteria</taxon>
        <taxon>Parvularculales</taxon>
        <taxon>Parvularculaceae</taxon>
        <taxon>Parvularcula</taxon>
    </lineage>
</organism>
<dbReference type="AlphaFoldDB" id="E0TFN8"/>
<protein>
    <recommendedName>
        <fullName evidence="4">Agmatine deiminase</fullName>
    </recommendedName>
</protein>
<evidence type="ECO:0000313" key="3">
    <source>
        <dbReference type="Proteomes" id="UP000001302"/>
    </source>
</evidence>
<dbReference type="GO" id="GO:0047632">
    <property type="term" value="F:agmatine deiminase activity"/>
    <property type="evidence" value="ECO:0007669"/>
    <property type="project" value="TreeGrafter"/>
</dbReference>
<sequence>MAEDLTLPPEWAPHAALWVGWPHLPEEWGGALDKARAEIAGFVETVSPHVPVRIAIGSDAAATAAEAHGLDKLADLVQVPTGDIWLRDTGPIVVYEDGRRVARTFAFNGWGGKFEMPGDKETAVAIAEAELIPQTRDAFVLEGGSIEGDGLGDLLTTRECLLNPNRNPSLGQIDIEKRLRERLGVARIHWLPQGLAHDHTDGHIDNAARYVGPGHILCQDPFGTDDPQAERLQQIKTRCEAIGVDLSTIPAPGRVLGPDGGPLPASHLNFVITNGIVVMPGFGTPSQSAAREGLEAVFPDRRVVVLPSSFLLHGGGSFHCMTCPIPASKDT</sequence>
<evidence type="ECO:0008006" key="4">
    <source>
        <dbReference type="Google" id="ProtNLM"/>
    </source>
</evidence>
<dbReference type="PANTHER" id="PTHR31377">
    <property type="entry name" value="AGMATINE DEIMINASE-RELATED"/>
    <property type="match status" value="1"/>
</dbReference>
<dbReference type="OrthoDB" id="9808013at2"/>
<dbReference type="Gene3D" id="3.75.10.10">
    <property type="entry name" value="L-arginine/glycine Amidinotransferase, Chain A"/>
    <property type="match status" value="1"/>
</dbReference>
<keyword evidence="1" id="KW-0378">Hydrolase</keyword>
<dbReference type="KEGG" id="pbr:PB2503_04892"/>
<reference evidence="3" key="1">
    <citation type="submission" date="2010-08" db="EMBL/GenBank/DDBJ databases">
        <title>Genome sequence of Parvularcula bermudensis HTCC2503.</title>
        <authorList>
            <person name="Kang D.-M."/>
            <person name="Oh H.-M."/>
            <person name="Cho J.-C."/>
        </authorList>
    </citation>
    <scope>NUCLEOTIDE SEQUENCE [LARGE SCALE GENOMIC DNA]</scope>
    <source>
        <strain evidence="3">ATCC BAA-594 / HTCC2503 / KCTC 12087</strain>
    </source>
</reference>
<accession>E0TFN8</accession>
<dbReference type="Pfam" id="PF04371">
    <property type="entry name" value="PAD_porph"/>
    <property type="match status" value="1"/>
</dbReference>
<dbReference type="InterPro" id="IPR007466">
    <property type="entry name" value="Peptidyl-Arg-deiminase_porph"/>
</dbReference>
<dbReference type="GO" id="GO:0004668">
    <property type="term" value="F:protein-arginine deiminase activity"/>
    <property type="evidence" value="ECO:0007669"/>
    <property type="project" value="InterPro"/>
</dbReference>
<evidence type="ECO:0000313" key="2">
    <source>
        <dbReference type="EMBL" id="ADM09053.1"/>
    </source>
</evidence>
<dbReference type="SUPFAM" id="SSF55909">
    <property type="entry name" value="Pentein"/>
    <property type="match status" value="1"/>
</dbReference>
<name>E0TFN8_PARBH</name>
<reference evidence="2 3" key="2">
    <citation type="journal article" date="2011" name="J. Bacteriol.">
        <title>Complete genome sequence of strain HTCC2503T of Parvularcula bermudensis, the type species of the order "Parvularculales" in the class Alphaproteobacteria.</title>
        <authorList>
            <person name="Oh H.M."/>
            <person name="Kang I."/>
            <person name="Vergin K.L."/>
            <person name="Kang D."/>
            <person name="Rhee K.H."/>
            <person name="Giovannoni S.J."/>
            <person name="Cho J.C."/>
        </authorList>
    </citation>
    <scope>NUCLEOTIDE SEQUENCE [LARGE SCALE GENOMIC DNA]</scope>
    <source>
        <strain evidence="3">ATCC BAA-594 / HTCC2503 / KCTC 12087</strain>
    </source>
</reference>
<dbReference type="GO" id="GO:0009446">
    <property type="term" value="P:putrescine biosynthetic process"/>
    <property type="evidence" value="ECO:0007669"/>
    <property type="project" value="InterPro"/>
</dbReference>
<gene>
    <name evidence="2" type="ordered locus">PB2503_04892</name>
</gene>
<dbReference type="RefSeq" id="WP_013300027.1">
    <property type="nucleotide sequence ID" value="NC_014414.1"/>
</dbReference>
<keyword evidence="3" id="KW-1185">Reference proteome</keyword>
<proteinExistence type="predicted"/>
<evidence type="ECO:0000256" key="1">
    <source>
        <dbReference type="ARBA" id="ARBA00022801"/>
    </source>
</evidence>
<dbReference type="Proteomes" id="UP000001302">
    <property type="component" value="Chromosome"/>
</dbReference>
<dbReference type="PANTHER" id="PTHR31377:SF0">
    <property type="entry name" value="AGMATINE DEIMINASE-RELATED"/>
    <property type="match status" value="1"/>
</dbReference>
<dbReference type="EMBL" id="CP002156">
    <property type="protein sequence ID" value="ADM09053.1"/>
    <property type="molecule type" value="Genomic_DNA"/>
</dbReference>
<dbReference type="eggNOG" id="COG2957">
    <property type="taxonomic scope" value="Bacteria"/>
</dbReference>
<dbReference type="STRING" id="314260.PB2503_04892"/>
<dbReference type="HOGENOM" id="CLU_037682_0_0_5"/>